<dbReference type="Gene3D" id="3.40.5.10">
    <property type="entry name" value="Ribosomal protein L9, N-terminal domain"/>
    <property type="match status" value="1"/>
</dbReference>
<dbReference type="GO" id="GO:0005840">
    <property type="term" value="C:ribosome"/>
    <property type="evidence" value="ECO:0007669"/>
    <property type="project" value="UniProtKB-KW"/>
</dbReference>
<protein>
    <submittedName>
        <fullName evidence="5">Putative mitochondrial ribosomal protein L9</fullName>
    </submittedName>
</protein>
<dbReference type="Proteomes" id="UP000076004">
    <property type="component" value="Chromosome 13"/>
</dbReference>
<keyword evidence="3" id="KW-0687">Ribonucleoprotein</keyword>
<proteinExistence type="inferred from homology"/>
<dbReference type="InterPro" id="IPR000244">
    <property type="entry name" value="Ribosomal_bL9"/>
</dbReference>
<evidence type="ECO:0000256" key="1">
    <source>
        <dbReference type="ARBA" id="ARBA00010605"/>
    </source>
</evidence>
<comment type="caution">
    <text evidence="5">The sequence shown here is derived from an EMBL/GenBank/DDBJ whole genome shotgun (WGS) entry which is preliminary data.</text>
</comment>
<dbReference type="GO" id="GO:0006412">
    <property type="term" value="P:translation"/>
    <property type="evidence" value="ECO:0007669"/>
    <property type="project" value="InterPro"/>
</dbReference>
<dbReference type="InterPro" id="IPR020070">
    <property type="entry name" value="Ribosomal_bL9_N"/>
</dbReference>
<accession>A0A151LEL9</accession>
<sequence>MFKIREVKSLFICQKNFMSSYLNFNRYTIKRKTYIAAVENKYTYIILLNNITHLGEKGEIIKVRRGHARNLIKDRRAVYATYENVDHYADKEKYKRKEKMNIKKGIIIEEDFEKYFTHLKNIDITIYLDVYKYTNNVLSYNLYDFFNYLSMNYEIDLTYKNLHKINYYKNTENYHNNKGEQIYSDITNVNDLIIQNNVLFKYTGIYHIYYYLFMPNMKFLNDIIFRISSLQEYELLKQEKNTKKTEIIYSI</sequence>
<evidence type="ECO:0000256" key="2">
    <source>
        <dbReference type="ARBA" id="ARBA00022980"/>
    </source>
</evidence>
<dbReference type="RefSeq" id="XP_018640396.1">
    <property type="nucleotide sequence ID" value="XM_018787654.1"/>
</dbReference>
<dbReference type="GeneID" id="29778241"/>
<evidence type="ECO:0000259" key="4">
    <source>
        <dbReference type="Pfam" id="PF01281"/>
    </source>
</evidence>
<evidence type="ECO:0000313" key="5">
    <source>
        <dbReference type="EMBL" id="KYN97391.1"/>
    </source>
</evidence>
<dbReference type="GO" id="GO:0003735">
    <property type="term" value="F:structural constituent of ribosome"/>
    <property type="evidence" value="ECO:0007669"/>
    <property type="project" value="InterPro"/>
</dbReference>
<dbReference type="VEuPathDB" id="PlasmoDB:PGSY75_1363300"/>
<evidence type="ECO:0000256" key="3">
    <source>
        <dbReference type="ARBA" id="ARBA00023274"/>
    </source>
</evidence>
<name>A0A151LEL9_9APIC</name>
<dbReference type="AlphaFoldDB" id="A0A151LEL9"/>
<feature type="domain" description="Ribosomal protein L9" evidence="4">
    <location>
        <begin position="45"/>
        <end position="88"/>
    </location>
</feature>
<gene>
    <name evidence="5" type="ORF">PGSY75_1363300</name>
</gene>
<dbReference type="InterPro" id="IPR036935">
    <property type="entry name" value="Ribosomal_bL9_N_sf"/>
</dbReference>
<dbReference type="GO" id="GO:1990904">
    <property type="term" value="C:ribonucleoprotein complex"/>
    <property type="evidence" value="ECO:0007669"/>
    <property type="project" value="UniProtKB-KW"/>
</dbReference>
<keyword evidence="2 5" id="KW-0689">Ribosomal protein</keyword>
<dbReference type="InterPro" id="IPR009027">
    <property type="entry name" value="Ribosomal_bL9/RNase_H1_N"/>
</dbReference>
<evidence type="ECO:0000313" key="6">
    <source>
        <dbReference type="Proteomes" id="UP000076004"/>
    </source>
</evidence>
<reference evidence="5 6" key="1">
    <citation type="journal article" date="2016" name="Nat. Commun.">
        <title>Genomes of cryptic chimpanzee Plasmodium species reveal key evolutionary events leading to human malaria.</title>
        <authorList>
            <person name="Sundararaman S.A."/>
            <person name="Plenderleith L.J."/>
            <person name="Liu W."/>
            <person name="Loy D.E."/>
            <person name="Learn G.H."/>
            <person name="Li Y."/>
            <person name="Shaw K.S."/>
            <person name="Ayouba A."/>
            <person name="Peeters M."/>
            <person name="Speede S."/>
            <person name="Shaw G.M."/>
            <person name="Bushman F.D."/>
            <person name="Brisson D."/>
            <person name="Rayner J.C."/>
            <person name="Sharp P.M."/>
            <person name="Hahn B.H."/>
        </authorList>
    </citation>
    <scope>NUCLEOTIDE SEQUENCE [LARGE SCALE GENOMIC DNA]</scope>
    <source>
        <strain evidence="5 6">SY75</strain>
    </source>
</reference>
<dbReference type="PANTHER" id="PTHR21368">
    <property type="entry name" value="50S RIBOSOMAL PROTEIN L9"/>
    <property type="match status" value="1"/>
</dbReference>
<dbReference type="SUPFAM" id="SSF55658">
    <property type="entry name" value="L9 N-domain-like"/>
    <property type="match status" value="1"/>
</dbReference>
<dbReference type="KEGG" id="pgab:PGSY75_1363300"/>
<dbReference type="EMBL" id="LVLB01000014">
    <property type="protein sequence ID" value="KYN97391.1"/>
    <property type="molecule type" value="Genomic_DNA"/>
</dbReference>
<dbReference type="Pfam" id="PF01281">
    <property type="entry name" value="Ribosomal_L9_N"/>
    <property type="match status" value="1"/>
</dbReference>
<dbReference type="VEuPathDB" id="PlasmoDB:PGABG01_1361000"/>
<organism evidence="5 6">
    <name type="scientific">Plasmodium gaboni</name>
    <dbReference type="NCBI Taxonomy" id="647221"/>
    <lineage>
        <taxon>Eukaryota</taxon>
        <taxon>Sar</taxon>
        <taxon>Alveolata</taxon>
        <taxon>Apicomplexa</taxon>
        <taxon>Aconoidasida</taxon>
        <taxon>Haemosporida</taxon>
        <taxon>Plasmodiidae</taxon>
        <taxon>Plasmodium</taxon>
        <taxon>Plasmodium (Laverania)</taxon>
    </lineage>
</organism>
<comment type="similarity">
    <text evidence="1">Belongs to the bacterial ribosomal protein bL9 family.</text>
</comment>